<dbReference type="EMBL" id="BMDJ01000005">
    <property type="protein sequence ID" value="GGI25850.1"/>
    <property type="molecule type" value="Genomic_DNA"/>
</dbReference>
<dbReference type="Pfam" id="PF17293">
    <property type="entry name" value="Arm-DNA-bind_5"/>
    <property type="match status" value="1"/>
</dbReference>
<dbReference type="RefSeq" id="WP_188413715.1">
    <property type="nucleotide sequence ID" value="NZ_BMDJ01000005.1"/>
</dbReference>
<protein>
    <recommendedName>
        <fullName evidence="1">Arm DNA-binding domain-containing protein</fullName>
    </recommendedName>
</protein>
<name>A0ABQ2BGS0_9SPHI</name>
<comment type="caution">
    <text evidence="2">The sequence shown here is derived from an EMBL/GenBank/DDBJ whole genome shotgun (WGS) entry which is preliminary data.</text>
</comment>
<proteinExistence type="predicted"/>
<evidence type="ECO:0000259" key="1">
    <source>
        <dbReference type="Pfam" id="PF17293"/>
    </source>
</evidence>
<reference evidence="3" key="1">
    <citation type="journal article" date="2019" name="Int. J. Syst. Evol. Microbiol.">
        <title>The Global Catalogue of Microorganisms (GCM) 10K type strain sequencing project: providing services to taxonomists for standard genome sequencing and annotation.</title>
        <authorList>
            <consortium name="The Broad Institute Genomics Platform"/>
            <consortium name="The Broad Institute Genome Sequencing Center for Infectious Disease"/>
            <person name="Wu L."/>
            <person name="Ma J."/>
        </authorList>
    </citation>
    <scope>NUCLEOTIDE SEQUENCE [LARGE SCALE GENOMIC DNA]</scope>
    <source>
        <strain evidence="3">CCM 8939</strain>
    </source>
</reference>
<dbReference type="InterPro" id="IPR035386">
    <property type="entry name" value="Arm-DNA-bind_5"/>
</dbReference>
<sequence>MKTNFSLLFYLKRQKNYVSGNVPIYMRITVEGKRAEIATNRECDPKRWNAKGGRAIGSKEGVKMLNTHLD</sequence>
<dbReference type="Proteomes" id="UP000645390">
    <property type="component" value="Unassembled WGS sequence"/>
</dbReference>
<keyword evidence="3" id="KW-1185">Reference proteome</keyword>
<gene>
    <name evidence="2" type="ORF">GCM10008119_19710</name>
</gene>
<evidence type="ECO:0000313" key="3">
    <source>
        <dbReference type="Proteomes" id="UP000645390"/>
    </source>
</evidence>
<organism evidence="2 3">
    <name type="scientific">Pedobacter mendelii</name>
    <dbReference type="NCBI Taxonomy" id="1908240"/>
    <lineage>
        <taxon>Bacteria</taxon>
        <taxon>Pseudomonadati</taxon>
        <taxon>Bacteroidota</taxon>
        <taxon>Sphingobacteriia</taxon>
        <taxon>Sphingobacteriales</taxon>
        <taxon>Sphingobacteriaceae</taxon>
        <taxon>Pedobacter</taxon>
    </lineage>
</organism>
<feature type="domain" description="Arm DNA-binding" evidence="1">
    <location>
        <begin position="9"/>
        <end position="70"/>
    </location>
</feature>
<evidence type="ECO:0000313" key="2">
    <source>
        <dbReference type="EMBL" id="GGI25850.1"/>
    </source>
</evidence>
<accession>A0ABQ2BGS0</accession>